<reference evidence="6" key="1">
    <citation type="submission" date="2020-07" db="EMBL/GenBank/DDBJ databases">
        <title>Huge and variable diversity of episymbiotic CPR bacteria and DPANN archaea in groundwater ecosystems.</title>
        <authorList>
            <person name="He C.Y."/>
            <person name="Keren R."/>
            <person name="Whittaker M."/>
            <person name="Farag I.F."/>
            <person name="Doudna J."/>
            <person name="Cate J.H.D."/>
            <person name="Banfield J.F."/>
        </authorList>
    </citation>
    <scope>NUCLEOTIDE SEQUENCE</scope>
    <source>
        <strain evidence="6">NC_groundwater_1586_Pr3_B-0.1um_66_15</strain>
    </source>
</reference>
<dbReference type="AlphaFoldDB" id="A0A933L1E4"/>
<evidence type="ECO:0000313" key="7">
    <source>
        <dbReference type="Proteomes" id="UP000782610"/>
    </source>
</evidence>
<dbReference type="SMART" id="SM00382">
    <property type="entry name" value="AAA"/>
    <property type="match status" value="1"/>
</dbReference>
<dbReference type="Gene3D" id="3.40.50.300">
    <property type="entry name" value="P-loop containing nucleotide triphosphate hydrolases"/>
    <property type="match status" value="1"/>
</dbReference>
<protein>
    <submittedName>
        <fullName evidence="6">ATP-binding cassette domain-containing protein</fullName>
    </submittedName>
</protein>
<dbReference type="Proteomes" id="UP000782610">
    <property type="component" value="Unassembled WGS sequence"/>
</dbReference>
<evidence type="ECO:0000259" key="5">
    <source>
        <dbReference type="PROSITE" id="PS50893"/>
    </source>
</evidence>
<name>A0A933L1E4_9HYPH</name>
<keyword evidence="2" id="KW-0813">Transport</keyword>
<dbReference type="InterPro" id="IPR017871">
    <property type="entry name" value="ABC_transporter-like_CS"/>
</dbReference>
<proteinExistence type="inferred from homology"/>
<dbReference type="InterPro" id="IPR003439">
    <property type="entry name" value="ABC_transporter-like_ATP-bd"/>
</dbReference>
<dbReference type="GO" id="GO:0005524">
    <property type="term" value="F:ATP binding"/>
    <property type="evidence" value="ECO:0007669"/>
    <property type="project" value="UniProtKB-KW"/>
</dbReference>
<keyword evidence="3" id="KW-0547">Nucleotide-binding</keyword>
<dbReference type="PANTHER" id="PTHR43582:SF5">
    <property type="entry name" value="ABC TRANSPORTER"/>
    <property type="match status" value="1"/>
</dbReference>
<dbReference type="SUPFAM" id="SSF52540">
    <property type="entry name" value="P-loop containing nucleoside triphosphate hydrolases"/>
    <property type="match status" value="1"/>
</dbReference>
<comment type="similarity">
    <text evidence="1">Belongs to the ABC transporter superfamily.</text>
</comment>
<dbReference type="PANTHER" id="PTHR43582">
    <property type="entry name" value="LINEARMYCIN RESISTANCE ATP-BINDING PROTEIN LNRL"/>
    <property type="match status" value="1"/>
</dbReference>
<dbReference type="Pfam" id="PF00005">
    <property type="entry name" value="ABC_tran"/>
    <property type="match status" value="1"/>
</dbReference>
<sequence length="318" mass="33960">MIEARGLKRTYKARGKAIEAVRGIDLTVQHGEIVGFLGPNGAGKTTTLKMLCTLLEPTGGSATVAGSDLRQDSVGVRRKIGYVSQAGSTSPEAVVGEEIMSHAQFYGIDRATAKQRGQDLLASLDLSDVWGRTCGSLSGGQRRRLDIVMGLIHKPALVFLDEPSTGLDPQSRANLWTHIRKLRDELGTTVFLTTHYMDEADSLSDRILIIDNGTIVAEGTPAELKKRVSGDAITLTLRNEPDAASAAEIAGKLDGADAPVVDAHVVRLHVPDGGRALPLLLAELTRAGIDAIGVDVNRPTLDDVFLTLTGRSLRDQEI</sequence>
<dbReference type="GO" id="GO:0016887">
    <property type="term" value="F:ATP hydrolysis activity"/>
    <property type="evidence" value="ECO:0007669"/>
    <property type="project" value="InterPro"/>
</dbReference>
<accession>A0A933L1E4</accession>
<dbReference type="PROSITE" id="PS50893">
    <property type="entry name" value="ABC_TRANSPORTER_2"/>
    <property type="match status" value="1"/>
</dbReference>
<feature type="domain" description="ABC transporter" evidence="5">
    <location>
        <begin position="2"/>
        <end position="237"/>
    </location>
</feature>
<dbReference type="PROSITE" id="PS00211">
    <property type="entry name" value="ABC_TRANSPORTER_1"/>
    <property type="match status" value="1"/>
</dbReference>
<evidence type="ECO:0000256" key="4">
    <source>
        <dbReference type="ARBA" id="ARBA00022840"/>
    </source>
</evidence>
<dbReference type="InterPro" id="IPR025302">
    <property type="entry name" value="DrrA1/2-like_C"/>
</dbReference>
<gene>
    <name evidence="6" type="ORF">HY834_03410</name>
</gene>
<keyword evidence="4 6" id="KW-0067">ATP-binding</keyword>
<evidence type="ECO:0000256" key="2">
    <source>
        <dbReference type="ARBA" id="ARBA00022448"/>
    </source>
</evidence>
<evidence type="ECO:0000313" key="6">
    <source>
        <dbReference type="EMBL" id="MBI4920771.1"/>
    </source>
</evidence>
<organism evidence="6 7">
    <name type="scientific">Devosia nanyangense</name>
    <dbReference type="NCBI Taxonomy" id="1228055"/>
    <lineage>
        <taxon>Bacteria</taxon>
        <taxon>Pseudomonadati</taxon>
        <taxon>Pseudomonadota</taxon>
        <taxon>Alphaproteobacteria</taxon>
        <taxon>Hyphomicrobiales</taxon>
        <taxon>Devosiaceae</taxon>
        <taxon>Devosia</taxon>
    </lineage>
</organism>
<dbReference type="Pfam" id="PF13732">
    <property type="entry name" value="DrrA1-3_C"/>
    <property type="match status" value="1"/>
</dbReference>
<evidence type="ECO:0000256" key="3">
    <source>
        <dbReference type="ARBA" id="ARBA00022741"/>
    </source>
</evidence>
<dbReference type="EMBL" id="JACRAF010000012">
    <property type="protein sequence ID" value="MBI4920771.1"/>
    <property type="molecule type" value="Genomic_DNA"/>
</dbReference>
<evidence type="ECO:0000256" key="1">
    <source>
        <dbReference type="ARBA" id="ARBA00005417"/>
    </source>
</evidence>
<comment type="caution">
    <text evidence="6">The sequence shown here is derived from an EMBL/GenBank/DDBJ whole genome shotgun (WGS) entry which is preliminary data.</text>
</comment>
<dbReference type="InterPro" id="IPR027417">
    <property type="entry name" value="P-loop_NTPase"/>
</dbReference>
<dbReference type="InterPro" id="IPR003593">
    <property type="entry name" value="AAA+_ATPase"/>
</dbReference>